<proteinExistence type="inferred from homology"/>
<organism evidence="10 11">
    <name type="scientific">Trinickia fusca</name>
    <dbReference type="NCBI Taxonomy" id="2419777"/>
    <lineage>
        <taxon>Bacteria</taxon>
        <taxon>Pseudomonadati</taxon>
        <taxon>Pseudomonadota</taxon>
        <taxon>Betaproteobacteria</taxon>
        <taxon>Burkholderiales</taxon>
        <taxon>Burkholderiaceae</taxon>
        <taxon>Trinickia</taxon>
    </lineage>
</organism>
<dbReference type="AlphaFoldDB" id="A0A494XCU2"/>
<accession>A0A494XCU2</accession>
<protein>
    <submittedName>
        <fullName evidence="10">Efflux transporter outer membrane subunit</fullName>
    </submittedName>
</protein>
<dbReference type="Gene3D" id="2.20.200.10">
    <property type="entry name" value="Outer membrane efflux proteins (OEP)"/>
    <property type="match status" value="1"/>
</dbReference>
<evidence type="ECO:0000256" key="2">
    <source>
        <dbReference type="ARBA" id="ARBA00007613"/>
    </source>
</evidence>
<dbReference type="PANTHER" id="PTHR30203">
    <property type="entry name" value="OUTER MEMBRANE CATION EFFLUX PROTEIN"/>
    <property type="match status" value="1"/>
</dbReference>
<evidence type="ECO:0000256" key="7">
    <source>
        <dbReference type="ARBA" id="ARBA00023139"/>
    </source>
</evidence>
<dbReference type="InterPro" id="IPR010131">
    <property type="entry name" value="MdtP/NodT-like"/>
</dbReference>
<keyword evidence="7 9" id="KW-0564">Palmitate</keyword>
<evidence type="ECO:0000256" key="5">
    <source>
        <dbReference type="ARBA" id="ARBA00022729"/>
    </source>
</evidence>
<keyword evidence="8 9" id="KW-0449">Lipoprotein</keyword>
<evidence type="ECO:0000256" key="9">
    <source>
        <dbReference type="RuleBase" id="RU362097"/>
    </source>
</evidence>
<dbReference type="OrthoDB" id="9770517at2"/>
<evidence type="ECO:0000256" key="6">
    <source>
        <dbReference type="ARBA" id="ARBA00023136"/>
    </source>
</evidence>
<keyword evidence="3 9" id="KW-1134">Transmembrane beta strand</keyword>
<keyword evidence="11" id="KW-1185">Reference proteome</keyword>
<dbReference type="RefSeq" id="WP_121278166.1">
    <property type="nucleotide sequence ID" value="NZ_RBZV01000004.1"/>
</dbReference>
<dbReference type="Pfam" id="PF02321">
    <property type="entry name" value="OEP"/>
    <property type="match status" value="2"/>
</dbReference>
<comment type="similarity">
    <text evidence="2 9">Belongs to the outer membrane factor (OMF) (TC 1.B.17) family.</text>
</comment>
<keyword evidence="6 9" id="KW-0472">Membrane</keyword>
<evidence type="ECO:0000313" key="11">
    <source>
        <dbReference type="Proteomes" id="UP000280434"/>
    </source>
</evidence>
<dbReference type="PANTHER" id="PTHR30203:SF20">
    <property type="entry name" value="MULTIDRUG RESISTANCE OUTER MEMBRANE PROTEIN MDTP-RELATED"/>
    <property type="match status" value="1"/>
</dbReference>
<evidence type="ECO:0000256" key="3">
    <source>
        <dbReference type="ARBA" id="ARBA00022452"/>
    </source>
</evidence>
<reference evidence="10 11" key="1">
    <citation type="submission" date="2018-10" db="EMBL/GenBank/DDBJ databases">
        <title>Paraburkholderia sp. 7MK8-2, isolated from soil.</title>
        <authorList>
            <person name="Gao Z.-H."/>
            <person name="Qiu L.-H."/>
        </authorList>
    </citation>
    <scope>NUCLEOTIDE SEQUENCE [LARGE SCALE GENOMIC DNA]</scope>
    <source>
        <strain evidence="10 11">7MK8-2</strain>
    </source>
</reference>
<evidence type="ECO:0000256" key="4">
    <source>
        <dbReference type="ARBA" id="ARBA00022692"/>
    </source>
</evidence>
<gene>
    <name evidence="10" type="ORF">D7S89_13450</name>
</gene>
<comment type="caution">
    <text evidence="10">The sequence shown here is derived from an EMBL/GenBank/DDBJ whole genome shotgun (WGS) entry which is preliminary data.</text>
</comment>
<dbReference type="Gene3D" id="1.20.1600.10">
    <property type="entry name" value="Outer membrane efflux proteins (OEP)"/>
    <property type="match status" value="1"/>
</dbReference>
<dbReference type="GO" id="GO:0015562">
    <property type="term" value="F:efflux transmembrane transporter activity"/>
    <property type="evidence" value="ECO:0007669"/>
    <property type="project" value="InterPro"/>
</dbReference>
<keyword evidence="5" id="KW-0732">Signal</keyword>
<dbReference type="InterPro" id="IPR003423">
    <property type="entry name" value="OMP_efflux"/>
</dbReference>
<keyword evidence="4 9" id="KW-0812">Transmembrane</keyword>
<name>A0A494XCU2_9BURK</name>
<evidence type="ECO:0000256" key="1">
    <source>
        <dbReference type="ARBA" id="ARBA00004370"/>
    </source>
</evidence>
<sequence>MVSASFFPHVPRVWACALSAAILGGCAGFGQVPPTSAVKPVETYDVGDRIRDVQGGPDLAPQWWRDFHDAALDRLVDDARASAPTLTVVRERVNEALARTDVERAAGRPQIDGSLSVTPTRFPGSYKIPPPAAGHWQTDTQVLAGLSFDLDLAGRIDATVRAASRRADEQAALERGASLALETALVATYLELARDWQLRQIAEDTLAQHRALLRLTDQRVAAGLDMRMASLRAAEPIPLAESELAGYDADIAVLRDRLAVLAGRGPGYTATLVPAPAVLDVQAQLPRALPADLIARRPDVAAAKADVEAKTAQIDVARAAFYPDIDLLAFAGWQSLGLRALLSGNSASLGVGPALTLPIFEGGRLRANLRAQVAVYNEAVAQYDDTVVRALAQISDTLATIATQRKQRDFTHEALTRAQSSYDLETRRYEHGVSGYLDVLLAQNRLHEDRAAYAQAQSALLISHVQLIGALGGAVTQNDKDVQ</sequence>
<dbReference type="EMBL" id="RBZV01000004">
    <property type="protein sequence ID" value="RKP48318.1"/>
    <property type="molecule type" value="Genomic_DNA"/>
</dbReference>
<evidence type="ECO:0000256" key="8">
    <source>
        <dbReference type="ARBA" id="ARBA00023288"/>
    </source>
</evidence>
<dbReference type="GO" id="GO:0005886">
    <property type="term" value="C:plasma membrane"/>
    <property type="evidence" value="ECO:0007669"/>
    <property type="project" value="UniProtKB-SubCell"/>
</dbReference>
<evidence type="ECO:0000313" key="10">
    <source>
        <dbReference type="EMBL" id="RKP48318.1"/>
    </source>
</evidence>
<dbReference type="Proteomes" id="UP000280434">
    <property type="component" value="Unassembled WGS sequence"/>
</dbReference>
<dbReference type="SUPFAM" id="SSF56954">
    <property type="entry name" value="Outer membrane efflux proteins (OEP)"/>
    <property type="match status" value="1"/>
</dbReference>
<dbReference type="NCBIfam" id="TIGR01845">
    <property type="entry name" value="outer_NodT"/>
    <property type="match status" value="1"/>
</dbReference>
<comment type="subcellular location">
    <subcellularLocation>
        <location evidence="9">Cell membrane</location>
        <topology evidence="9">Lipid-anchor</topology>
    </subcellularLocation>
    <subcellularLocation>
        <location evidence="1">Membrane</location>
    </subcellularLocation>
</comment>